<name>A0AAD3H869_9STRA</name>
<accession>A0AAD3H869</accession>
<reference evidence="1 2" key="1">
    <citation type="journal article" date="2021" name="Sci. Rep.">
        <title>The genome of the diatom Chaetoceros tenuissimus carries an ancient integrated fragment of an extant virus.</title>
        <authorList>
            <person name="Hongo Y."/>
            <person name="Kimura K."/>
            <person name="Takaki Y."/>
            <person name="Yoshida Y."/>
            <person name="Baba S."/>
            <person name="Kobayashi G."/>
            <person name="Nagasaki K."/>
            <person name="Hano T."/>
            <person name="Tomaru Y."/>
        </authorList>
    </citation>
    <scope>NUCLEOTIDE SEQUENCE [LARGE SCALE GENOMIC DNA]</scope>
    <source>
        <strain evidence="1 2">NIES-3715</strain>
    </source>
</reference>
<evidence type="ECO:0000313" key="1">
    <source>
        <dbReference type="EMBL" id="GFH53806.1"/>
    </source>
</evidence>
<keyword evidence="2" id="KW-1185">Reference proteome</keyword>
<comment type="caution">
    <text evidence="1">The sequence shown here is derived from an EMBL/GenBank/DDBJ whole genome shotgun (WGS) entry which is preliminary data.</text>
</comment>
<dbReference type="AlphaFoldDB" id="A0AAD3H869"/>
<organism evidence="1 2">
    <name type="scientific">Chaetoceros tenuissimus</name>
    <dbReference type="NCBI Taxonomy" id="426638"/>
    <lineage>
        <taxon>Eukaryota</taxon>
        <taxon>Sar</taxon>
        <taxon>Stramenopiles</taxon>
        <taxon>Ochrophyta</taxon>
        <taxon>Bacillariophyta</taxon>
        <taxon>Coscinodiscophyceae</taxon>
        <taxon>Chaetocerotophycidae</taxon>
        <taxon>Chaetocerotales</taxon>
        <taxon>Chaetocerotaceae</taxon>
        <taxon>Chaetoceros</taxon>
    </lineage>
</organism>
<sequence>MGKSSKSKGKKLAKQERAMHLKKVEVWKKTMCRIDTEVHDSLGDLFTNGRKRERIRLLEDQLQLTLNTEEAFAFINRYQSYKTELSTVCSALLLEQLLLSNYIQASNSFNEMMNYPLTDEFGCLIKQFSNLLLLWIEGENVDRKDAIAKVTEYAFKVIHRHDHINLFWILLLERTFTVLIRQPITEKHFEKVELLSLAMLRNDGKGEFKNAWTKVAQTFLVYSYIDKVRFYFLGGQKQVQIQAILEKVRNMRPVFNQLSLGTWSFAYSLLDSYTFMCKKDEYSTEEARYITNKFIEPLEKYIASRSRYAQKLFTHAATRIL</sequence>
<protein>
    <submittedName>
        <fullName evidence="1">Uncharacterized protein</fullName>
    </submittedName>
</protein>
<dbReference type="Proteomes" id="UP001054902">
    <property type="component" value="Unassembled WGS sequence"/>
</dbReference>
<gene>
    <name evidence="1" type="ORF">CTEN210_10282</name>
</gene>
<evidence type="ECO:0000313" key="2">
    <source>
        <dbReference type="Proteomes" id="UP001054902"/>
    </source>
</evidence>
<proteinExistence type="predicted"/>
<dbReference type="EMBL" id="BLLK01000047">
    <property type="protein sequence ID" value="GFH53806.1"/>
    <property type="molecule type" value="Genomic_DNA"/>
</dbReference>